<dbReference type="SMART" id="SM00304">
    <property type="entry name" value="HAMP"/>
    <property type="match status" value="1"/>
</dbReference>
<dbReference type="GO" id="GO:0005886">
    <property type="term" value="C:plasma membrane"/>
    <property type="evidence" value="ECO:0007669"/>
    <property type="project" value="UniProtKB-SubCell"/>
</dbReference>
<dbReference type="GO" id="GO:0000155">
    <property type="term" value="F:phosphorelay sensor kinase activity"/>
    <property type="evidence" value="ECO:0007669"/>
    <property type="project" value="InterPro"/>
</dbReference>
<evidence type="ECO:0000256" key="3">
    <source>
        <dbReference type="ARBA" id="ARBA00012438"/>
    </source>
</evidence>
<dbReference type="SUPFAM" id="SSF55874">
    <property type="entry name" value="ATPase domain of HSP90 chaperone/DNA topoisomerase II/histidine kinase"/>
    <property type="match status" value="1"/>
</dbReference>
<dbReference type="InterPro" id="IPR005467">
    <property type="entry name" value="His_kinase_dom"/>
</dbReference>
<evidence type="ECO:0000256" key="6">
    <source>
        <dbReference type="ARBA" id="ARBA00022679"/>
    </source>
</evidence>
<gene>
    <name evidence="17" type="ORF">KL86CLO1_11124</name>
</gene>
<evidence type="ECO:0000313" key="17">
    <source>
        <dbReference type="EMBL" id="SBV99034.1"/>
    </source>
</evidence>
<dbReference type="Gene3D" id="3.30.565.10">
    <property type="entry name" value="Histidine kinase-like ATPase, C-terminal domain"/>
    <property type="match status" value="1"/>
</dbReference>
<dbReference type="InterPro" id="IPR050398">
    <property type="entry name" value="HssS/ArlS-like"/>
</dbReference>
<accession>A0A212JHY3</accession>
<evidence type="ECO:0000256" key="1">
    <source>
        <dbReference type="ARBA" id="ARBA00000085"/>
    </source>
</evidence>
<keyword evidence="5" id="KW-0597">Phosphoprotein</keyword>
<reference evidence="17" key="1">
    <citation type="submission" date="2016-04" db="EMBL/GenBank/DDBJ databases">
        <authorList>
            <person name="Evans L.H."/>
            <person name="Alamgir A."/>
            <person name="Owens N."/>
            <person name="Weber N.D."/>
            <person name="Virtaneva K."/>
            <person name="Barbian K."/>
            <person name="Babar A."/>
            <person name="Rosenke K."/>
        </authorList>
    </citation>
    <scope>NUCLEOTIDE SEQUENCE</scope>
    <source>
        <strain evidence="17">86</strain>
    </source>
</reference>
<evidence type="ECO:0000256" key="12">
    <source>
        <dbReference type="ARBA" id="ARBA00023012"/>
    </source>
</evidence>
<keyword evidence="7 14" id="KW-0812">Transmembrane</keyword>
<evidence type="ECO:0000256" key="4">
    <source>
        <dbReference type="ARBA" id="ARBA00022475"/>
    </source>
</evidence>
<dbReference type="Gene3D" id="6.10.340.10">
    <property type="match status" value="1"/>
</dbReference>
<dbReference type="Gene3D" id="1.10.287.130">
    <property type="match status" value="1"/>
</dbReference>
<dbReference type="SUPFAM" id="SSF47384">
    <property type="entry name" value="Homodimeric domain of signal transducing histidine kinase"/>
    <property type="match status" value="1"/>
</dbReference>
<dbReference type="PANTHER" id="PTHR45528">
    <property type="entry name" value="SENSOR HISTIDINE KINASE CPXA"/>
    <property type="match status" value="1"/>
</dbReference>
<feature type="domain" description="Histidine kinase" evidence="15">
    <location>
        <begin position="275"/>
        <end position="482"/>
    </location>
</feature>
<dbReference type="InterPro" id="IPR036890">
    <property type="entry name" value="HATPase_C_sf"/>
</dbReference>
<dbReference type="SMART" id="SM00387">
    <property type="entry name" value="HATPase_c"/>
    <property type="match status" value="1"/>
</dbReference>
<keyword evidence="4" id="KW-1003">Cell membrane</keyword>
<dbReference type="EC" id="2.7.13.3" evidence="3"/>
<dbReference type="GO" id="GO:0005524">
    <property type="term" value="F:ATP binding"/>
    <property type="evidence" value="ECO:0007669"/>
    <property type="project" value="UniProtKB-KW"/>
</dbReference>
<organism evidence="17">
    <name type="scientific">uncultured Eubacteriales bacterium</name>
    <dbReference type="NCBI Taxonomy" id="172733"/>
    <lineage>
        <taxon>Bacteria</taxon>
        <taxon>Bacillati</taxon>
        <taxon>Bacillota</taxon>
        <taxon>Clostridia</taxon>
        <taxon>Eubacteriales</taxon>
        <taxon>environmental samples</taxon>
    </lineage>
</organism>
<dbReference type="InterPro" id="IPR003660">
    <property type="entry name" value="HAMP_dom"/>
</dbReference>
<dbReference type="PROSITE" id="PS50885">
    <property type="entry name" value="HAMP"/>
    <property type="match status" value="1"/>
</dbReference>
<comment type="subcellular location">
    <subcellularLocation>
        <location evidence="2">Cell membrane</location>
        <topology evidence="2">Multi-pass membrane protein</topology>
    </subcellularLocation>
</comment>
<keyword evidence="9 17" id="KW-0418">Kinase</keyword>
<evidence type="ECO:0000256" key="11">
    <source>
        <dbReference type="ARBA" id="ARBA00022989"/>
    </source>
</evidence>
<dbReference type="InterPro" id="IPR003661">
    <property type="entry name" value="HisK_dim/P_dom"/>
</dbReference>
<feature type="transmembrane region" description="Helical" evidence="14">
    <location>
        <begin position="180"/>
        <end position="200"/>
    </location>
</feature>
<keyword evidence="13 14" id="KW-0472">Membrane</keyword>
<comment type="catalytic activity">
    <reaction evidence="1">
        <text>ATP + protein L-histidine = ADP + protein N-phospho-L-histidine.</text>
        <dbReference type="EC" id="2.7.13.3"/>
    </reaction>
</comment>
<sequence>MKIFPKTFFYTLALLVLIALLANGLIYTLMPKDYIRKKEADLERRADELSKALSGAEREDIMSLMSRFAAGGQTDMIVKVGEDKYALVLWSSGMGGDGDVTTSVTVTTDADAAGGSGGDVAVSKIETEGGLALPSFEGIYGPAQTLRAERSFTMAGEAGTLSLAMTLAPVDEAMGVIGSLLPISILLCVVIAVVFSLLYARSMTRPIKAISDETSRMTRLERSARCEVKSRDEFGDLAANVNGLYENLLSTIDSLEGELKKVSAAEKAKTDFLRAASHELKTPATAVSVILDNMILGVGKYKNHEEWLPRCRELVDDLTDKLREILDASRLQTEEEPPATESIETFCAEVLEPYLMIARAKGLNLYVDWSGAFPVTAPPKLLEKALSNIFSNAVLYTGAGGRCAIYCKENSLVIENECTPVPAAELPRLYEPFYRPDLSRSRETGGNGLGLYIVDTVLRFLGLSYRFEPMDAPEGMRFTIDF</sequence>
<dbReference type="PROSITE" id="PS50109">
    <property type="entry name" value="HIS_KIN"/>
    <property type="match status" value="1"/>
</dbReference>
<keyword evidence="8" id="KW-0547">Nucleotide-binding</keyword>
<dbReference type="CDD" id="cd00082">
    <property type="entry name" value="HisKA"/>
    <property type="match status" value="1"/>
</dbReference>
<dbReference type="Pfam" id="PF02518">
    <property type="entry name" value="HATPase_c"/>
    <property type="match status" value="1"/>
</dbReference>
<dbReference type="InterPro" id="IPR036097">
    <property type="entry name" value="HisK_dim/P_sf"/>
</dbReference>
<feature type="domain" description="HAMP" evidence="16">
    <location>
        <begin position="201"/>
        <end position="253"/>
    </location>
</feature>
<dbReference type="EMBL" id="FLUN01000001">
    <property type="protein sequence ID" value="SBV99034.1"/>
    <property type="molecule type" value="Genomic_DNA"/>
</dbReference>
<keyword evidence="10" id="KW-0067">ATP-binding</keyword>
<name>A0A212JHY3_9FIRM</name>
<protein>
    <recommendedName>
        <fullName evidence="3">histidine kinase</fullName>
        <ecNumber evidence="3">2.7.13.3</ecNumber>
    </recommendedName>
</protein>
<dbReference type="PANTHER" id="PTHR45528:SF1">
    <property type="entry name" value="SENSOR HISTIDINE KINASE CPXA"/>
    <property type="match status" value="1"/>
</dbReference>
<evidence type="ECO:0000256" key="13">
    <source>
        <dbReference type="ARBA" id="ARBA00023136"/>
    </source>
</evidence>
<dbReference type="AlphaFoldDB" id="A0A212JHY3"/>
<proteinExistence type="predicted"/>
<evidence type="ECO:0000259" key="15">
    <source>
        <dbReference type="PROSITE" id="PS50109"/>
    </source>
</evidence>
<evidence type="ECO:0000256" key="2">
    <source>
        <dbReference type="ARBA" id="ARBA00004651"/>
    </source>
</evidence>
<evidence type="ECO:0000256" key="8">
    <source>
        <dbReference type="ARBA" id="ARBA00022741"/>
    </source>
</evidence>
<dbReference type="SUPFAM" id="SSF158472">
    <property type="entry name" value="HAMP domain-like"/>
    <property type="match status" value="1"/>
</dbReference>
<dbReference type="CDD" id="cd06225">
    <property type="entry name" value="HAMP"/>
    <property type="match status" value="1"/>
</dbReference>
<dbReference type="SMART" id="SM00388">
    <property type="entry name" value="HisKA"/>
    <property type="match status" value="1"/>
</dbReference>
<dbReference type="Pfam" id="PF00672">
    <property type="entry name" value="HAMP"/>
    <property type="match status" value="1"/>
</dbReference>
<keyword evidence="12" id="KW-0902">Two-component regulatory system</keyword>
<dbReference type="InterPro" id="IPR003594">
    <property type="entry name" value="HATPase_dom"/>
</dbReference>
<evidence type="ECO:0000256" key="14">
    <source>
        <dbReference type="SAM" id="Phobius"/>
    </source>
</evidence>
<evidence type="ECO:0000256" key="7">
    <source>
        <dbReference type="ARBA" id="ARBA00022692"/>
    </source>
</evidence>
<evidence type="ECO:0000259" key="16">
    <source>
        <dbReference type="PROSITE" id="PS50885"/>
    </source>
</evidence>
<evidence type="ECO:0000256" key="5">
    <source>
        <dbReference type="ARBA" id="ARBA00022553"/>
    </source>
</evidence>
<evidence type="ECO:0000256" key="10">
    <source>
        <dbReference type="ARBA" id="ARBA00022840"/>
    </source>
</evidence>
<keyword evidence="6" id="KW-0808">Transferase</keyword>
<evidence type="ECO:0000256" key="9">
    <source>
        <dbReference type="ARBA" id="ARBA00022777"/>
    </source>
</evidence>
<keyword evidence="11 14" id="KW-1133">Transmembrane helix</keyword>